<dbReference type="GO" id="GO:0004519">
    <property type="term" value="F:endonuclease activity"/>
    <property type="evidence" value="ECO:0007669"/>
    <property type="project" value="UniProtKB-KW"/>
</dbReference>
<dbReference type="EC" id="2.1.1.72" evidence="2"/>
<evidence type="ECO:0000313" key="11">
    <source>
        <dbReference type="Proteomes" id="UP000214610"/>
    </source>
</evidence>
<dbReference type="AlphaFoldDB" id="A0A227KR66"/>
<dbReference type="InterPro" id="IPR022749">
    <property type="entry name" value="D12N6_MeTrfase_N"/>
</dbReference>
<sequence>MAEKVKKVKKTKVAKELSLEDILWNCRDILRSKASLATRRDIILTLVFLKFVGEKRNQQRELISQEIRARNEKNKVIESKRPIPEEAFLEADFSYLKNGVFSLPTECRWETILNIESNQLALALDNIVAKLDREEKSLRGALPQKIFTDSRIEGKVLKALIDEINKISSEKFHEKDLIGRVYEYFLQAFSINADKEEGEFYTPHSIVELISALIEPYDGTIYDPCCGSGGMFIQAAKFVEAHGGRREHVTVFGQESQPETYRLAKMNLAVRGISANLGELPVSTFSSDQHRTLKADYIMANPPFNLKKWREKQELLSDVRWSGYGVPPVGNANYAWILHMLSHLEVTRGVAGFLLANGALGDEDSLEIRKKLIENDKIEAIIILPRQMFYSTDISVTLWILNQNKKGGIYHKRNLRNREGEILFVDLRTWNQNKYEKNFVQFSEDQIQKIVSIYQQWQQYGLDDSKEFAAPELYRSVSKKEIEENGYSLVPSRYIEFVDRDQDIDYQSIMKETSIKVSELLCRQAENQDALAKAFRELGYGE</sequence>
<dbReference type="RefSeq" id="WP_066591025.1">
    <property type="nucleotide sequence ID" value="NZ_CAJTBZ010000006.1"/>
</dbReference>
<dbReference type="GO" id="GO:0008170">
    <property type="term" value="F:N-methyltransferase activity"/>
    <property type="evidence" value="ECO:0007669"/>
    <property type="project" value="InterPro"/>
</dbReference>
<dbReference type="GeneID" id="78363221"/>
<dbReference type="InterPro" id="IPR038333">
    <property type="entry name" value="T1MK-like_N_sf"/>
</dbReference>
<dbReference type="SMR" id="A0A227KR66"/>
<dbReference type="GO" id="GO:0009007">
    <property type="term" value="F:site-specific DNA-methyltransferase (adenine-specific) activity"/>
    <property type="evidence" value="ECO:0007669"/>
    <property type="project" value="UniProtKB-EC"/>
</dbReference>
<dbReference type="InterPro" id="IPR003356">
    <property type="entry name" value="DNA_methylase_A-5"/>
</dbReference>
<dbReference type="Gene3D" id="3.40.50.150">
    <property type="entry name" value="Vaccinia Virus protein VP39"/>
    <property type="match status" value="1"/>
</dbReference>
<dbReference type="PANTHER" id="PTHR42998">
    <property type="entry name" value="TYPE I RESTRICTION ENZYME HINDVIIP M PROTEIN-RELATED"/>
    <property type="match status" value="1"/>
</dbReference>
<dbReference type="Pfam" id="PF12161">
    <property type="entry name" value="HsdM_N"/>
    <property type="match status" value="1"/>
</dbReference>
<keyword evidence="6" id="KW-0680">Restriction system</keyword>
<evidence type="ECO:0000313" key="10">
    <source>
        <dbReference type="EMBL" id="OXE51021.1"/>
    </source>
</evidence>
<feature type="domain" description="DNA methylase adenine-specific" evidence="8">
    <location>
        <begin position="174"/>
        <end position="498"/>
    </location>
</feature>
<dbReference type="EMBL" id="NHMP01000001">
    <property type="protein sequence ID" value="OXE51021.1"/>
    <property type="molecule type" value="Genomic_DNA"/>
</dbReference>
<reference evidence="11" key="1">
    <citation type="submission" date="2017-05" db="EMBL/GenBank/DDBJ databases">
        <title>Improved OligoMM genomes.</title>
        <authorList>
            <person name="Garzetti D."/>
        </authorList>
    </citation>
    <scope>NUCLEOTIDE SEQUENCE [LARGE SCALE GENOMIC DNA]</scope>
    <source>
        <strain evidence="11">YL45</strain>
    </source>
</reference>
<keyword evidence="10" id="KW-0255">Endonuclease</keyword>
<evidence type="ECO:0000256" key="2">
    <source>
        <dbReference type="ARBA" id="ARBA00011900"/>
    </source>
</evidence>
<evidence type="ECO:0000259" key="9">
    <source>
        <dbReference type="Pfam" id="PF12161"/>
    </source>
</evidence>
<gene>
    <name evidence="10" type="ORF">ADH67_01620</name>
</gene>
<keyword evidence="10" id="KW-0378">Hydrolase</keyword>
<keyword evidence="10" id="KW-0540">Nuclease</keyword>
<comment type="similarity">
    <text evidence="1">Belongs to the N(4)/N(6)-methyltransferase family.</text>
</comment>
<keyword evidence="4" id="KW-0808">Transferase</keyword>
<dbReference type="PANTHER" id="PTHR42998:SF1">
    <property type="entry name" value="TYPE I RESTRICTION ENZYME HINDI METHYLASE SUBUNIT"/>
    <property type="match status" value="1"/>
</dbReference>
<comment type="caution">
    <text evidence="10">The sequence shown here is derived from an EMBL/GenBank/DDBJ whole genome shotgun (WGS) entry which is preliminary data.</text>
</comment>
<evidence type="ECO:0000256" key="5">
    <source>
        <dbReference type="ARBA" id="ARBA00022691"/>
    </source>
</evidence>
<keyword evidence="5" id="KW-0949">S-adenosyl-L-methionine</keyword>
<dbReference type="REBASE" id="237278">
    <property type="entry name" value="M.TmuYL45ORF1620P"/>
</dbReference>
<keyword evidence="11" id="KW-1185">Reference proteome</keyword>
<keyword evidence="3" id="KW-0489">Methyltransferase</keyword>
<accession>A0A227KR66</accession>
<proteinExistence type="inferred from homology"/>
<evidence type="ECO:0000256" key="7">
    <source>
        <dbReference type="ARBA" id="ARBA00047942"/>
    </source>
</evidence>
<evidence type="ECO:0000259" key="8">
    <source>
        <dbReference type="Pfam" id="PF02384"/>
    </source>
</evidence>
<organism evidence="10 11">
    <name type="scientific">Turicimonas muris</name>
    <dbReference type="NCBI Taxonomy" id="1796652"/>
    <lineage>
        <taxon>Bacteria</taxon>
        <taxon>Pseudomonadati</taxon>
        <taxon>Pseudomonadota</taxon>
        <taxon>Betaproteobacteria</taxon>
        <taxon>Burkholderiales</taxon>
        <taxon>Sutterellaceae</taxon>
        <taxon>Turicimonas</taxon>
    </lineage>
</organism>
<evidence type="ECO:0000256" key="6">
    <source>
        <dbReference type="ARBA" id="ARBA00022747"/>
    </source>
</evidence>
<evidence type="ECO:0000256" key="3">
    <source>
        <dbReference type="ARBA" id="ARBA00022603"/>
    </source>
</evidence>
<feature type="domain" description="N6 adenine-specific DNA methyltransferase N-terminal" evidence="9">
    <location>
        <begin position="19"/>
        <end position="164"/>
    </location>
</feature>
<comment type="catalytic activity">
    <reaction evidence="7">
        <text>a 2'-deoxyadenosine in DNA + S-adenosyl-L-methionine = an N(6)-methyl-2'-deoxyadenosine in DNA + S-adenosyl-L-homocysteine + H(+)</text>
        <dbReference type="Rhea" id="RHEA:15197"/>
        <dbReference type="Rhea" id="RHEA-COMP:12418"/>
        <dbReference type="Rhea" id="RHEA-COMP:12419"/>
        <dbReference type="ChEBI" id="CHEBI:15378"/>
        <dbReference type="ChEBI" id="CHEBI:57856"/>
        <dbReference type="ChEBI" id="CHEBI:59789"/>
        <dbReference type="ChEBI" id="CHEBI:90615"/>
        <dbReference type="ChEBI" id="CHEBI:90616"/>
        <dbReference type="EC" id="2.1.1.72"/>
    </reaction>
</comment>
<dbReference type="GO" id="GO:0003677">
    <property type="term" value="F:DNA binding"/>
    <property type="evidence" value="ECO:0007669"/>
    <property type="project" value="InterPro"/>
</dbReference>
<dbReference type="InterPro" id="IPR052916">
    <property type="entry name" value="Type-I_RE_MTase_Subunit"/>
</dbReference>
<dbReference type="Pfam" id="PF02384">
    <property type="entry name" value="N6_Mtase"/>
    <property type="match status" value="1"/>
</dbReference>
<evidence type="ECO:0000256" key="1">
    <source>
        <dbReference type="ARBA" id="ARBA00006594"/>
    </source>
</evidence>
<dbReference type="PRINTS" id="PR00507">
    <property type="entry name" value="N12N6MTFRASE"/>
</dbReference>
<protein>
    <recommendedName>
        <fullName evidence="2">site-specific DNA-methyltransferase (adenine-specific)</fullName>
        <ecNumber evidence="2">2.1.1.72</ecNumber>
    </recommendedName>
</protein>
<dbReference type="Gene3D" id="1.20.1260.30">
    <property type="match status" value="1"/>
</dbReference>
<dbReference type="GO" id="GO:0009307">
    <property type="term" value="P:DNA restriction-modification system"/>
    <property type="evidence" value="ECO:0007669"/>
    <property type="project" value="UniProtKB-KW"/>
</dbReference>
<evidence type="ECO:0000256" key="4">
    <source>
        <dbReference type="ARBA" id="ARBA00022679"/>
    </source>
</evidence>
<dbReference type="InterPro" id="IPR029063">
    <property type="entry name" value="SAM-dependent_MTases_sf"/>
</dbReference>
<name>A0A227KR66_9BURK</name>
<dbReference type="SUPFAM" id="SSF53335">
    <property type="entry name" value="S-adenosyl-L-methionine-dependent methyltransferases"/>
    <property type="match status" value="1"/>
</dbReference>
<dbReference type="GO" id="GO:0032259">
    <property type="term" value="P:methylation"/>
    <property type="evidence" value="ECO:0007669"/>
    <property type="project" value="UniProtKB-KW"/>
</dbReference>
<dbReference type="Proteomes" id="UP000214610">
    <property type="component" value="Unassembled WGS sequence"/>
</dbReference>